<dbReference type="InterPro" id="IPR055354">
    <property type="entry name" value="DUF7507"/>
</dbReference>
<dbReference type="InterPro" id="IPR047589">
    <property type="entry name" value="DUF11_rpt"/>
</dbReference>
<feature type="domain" description="GEVED" evidence="2">
    <location>
        <begin position="815"/>
        <end position="898"/>
    </location>
</feature>
<dbReference type="InterPro" id="IPR045474">
    <property type="entry name" value="GEVED"/>
</dbReference>
<protein>
    <submittedName>
        <fullName evidence="5">Putative repeat protein (TIGR01451 family)</fullName>
    </submittedName>
</protein>
<accession>A0A2T0W3U6</accession>
<dbReference type="EMBL" id="PVTP01000001">
    <property type="protein sequence ID" value="PRY80156.1"/>
    <property type="molecule type" value="Genomic_DNA"/>
</dbReference>
<dbReference type="SUPFAM" id="SSF51004">
    <property type="entry name" value="C-terminal (heme d1) domain of cytochrome cd1-nitrite reductase"/>
    <property type="match status" value="1"/>
</dbReference>
<dbReference type="Proteomes" id="UP000238007">
    <property type="component" value="Unassembled WGS sequence"/>
</dbReference>
<evidence type="ECO:0000259" key="2">
    <source>
        <dbReference type="Pfam" id="PF20009"/>
    </source>
</evidence>
<feature type="domain" description="DUF7507" evidence="4">
    <location>
        <begin position="285"/>
        <end position="372"/>
    </location>
</feature>
<dbReference type="Gene3D" id="2.60.40.10">
    <property type="entry name" value="Immunoglobulins"/>
    <property type="match status" value="1"/>
</dbReference>
<reference evidence="5 6" key="1">
    <citation type="submission" date="2018-03" db="EMBL/GenBank/DDBJ databases">
        <title>Genomic Encyclopedia of Archaeal and Bacterial Type Strains, Phase II (KMG-II): from individual species to whole genera.</title>
        <authorList>
            <person name="Goeker M."/>
        </authorList>
    </citation>
    <scope>NUCLEOTIDE SEQUENCE [LARGE SCALE GENOMIC DNA]</scope>
    <source>
        <strain evidence="5 6">DSM 101533</strain>
    </source>
</reference>
<evidence type="ECO:0000259" key="3">
    <source>
        <dbReference type="Pfam" id="PF21959"/>
    </source>
</evidence>
<dbReference type="InterPro" id="IPR054215">
    <property type="entry name" value="DUF6923"/>
</dbReference>
<gene>
    <name evidence="5" type="ORF">CLV80_1016</name>
</gene>
<dbReference type="InterPro" id="IPR001434">
    <property type="entry name" value="OmcB-like_DUF11"/>
</dbReference>
<dbReference type="Pfam" id="PF24346">
    <property type="entry name" value="DUF7507"/>
    <property type="match status" value="1"/>
</dbReference>
<evidence type="ECO:0000259" key="4">
    <source>
        <dbReference type="Pfam" id="PF24346"/>
    </source>
</evidence>
<dbReference type="OrthoDB" id="1204817at2"/>
<keyword evidence="6" id="KW-1185">Reference proteome</keyword>
<dbReference type="Pfam" id="PF01345">
    <property type="entry name" value="DUF11"/>
    <property type="match status" value="1"/>
</dbReference>
<feature type="domain" description="DUF11" evidence="1">
    <location>
        <begin position="1457"/>
        <end position="1572"/>
    </location>
</feature>
<proteinExistence type="predicted"/>
<dbReference type="SUPFAM" id="SSF117074">
    <property type="entry name" value="Hypothetical protein PA1324"/>
    <property type="match status" value="1"/>
</dbReference>
<name>A0A2T0W3U6_9RHOB</name>
<dbReference type="Pfam" id="PF21959">
    <property type="entry name" value="DUF6923"/>
    <property type="match status" value="1"/>
</dbReference>
<evidence type="ECO:0000313" key="5">
    <source>
        <dbReference type="EMBL" id="PRY80156.1"/>
    </source>
</evidence>
<dbReference type="InterPro" id="IPR013783">
    <property type="entry name" value="Ig-like_fold"/>
</dbReference>
<dbReference type="PANTHER" id="PTHR34819">
    <property type="entry name" value="LARGE CYSTEINE-RICH PERIPLASMIC PROTEIN OMCB"/>
    <property type="match status" value="1"/>
</dbReference>
<evidence type="ECO:0000313" key="6">
    <source>
        <dbReference type="Proteomes" id="UP000238007"/>
    </source>
</evidence>
<dbReference type="NCBIfam" id="TIGR01451">
    <property type="entry name" value="B_ant_repeat"/>
    <property type="match status" value="1"/>
</dbReference>
<feature type="domain" description="GEVED" evidence="2">
    <location>
        <begin position="997"/>
        <end position="1082"/>
    </location>
</feature>
<evidence type="ECO:0000259" key="1">
    <source>
        <dbReference type="Pfam" id="PF01345"/>
    </source>
</evidence>
<dbReference type="InterPro" id="IPR011048">
    <property type="entry name" value="Haem_d1_sf"/>
</dbReference>
<dbReference type="RefSeq" id="WP_106353454.1">
    <property type="nucleotide sequence ID" value="NZ_PVTP01000001.1"/>
</dbReference>
<comment type="caution">
    <text evidence="5">The sequence shown here is derived from an EMBL/GenBank/DDBJ whole genome shotgun (WGS) entry which is preliminary data.</text>
</comment>
<organism evidence="5 6">
    <name type="scientific">Yoonia maritima</name>
    <dbReference type="NCBI Taxonomy" id="1435347"/>
    <lineage>
        <taxon>Bacteria</taxon>
        <taxon>Pseudomonadati</taxon>
        <taxon>Pseudomonadota</taxon>
        <taxon>Alphaproteobacteria</taxon>
        <taxon>Rhodobacterales</taxon>
        <taxon>Paracoccaceae</taxon>
        <taxon>Yoonia</taxon>
    </lineage>
</organism>
<feature type="domain" description="DUF6923" evidence="3">
    <location>
        <begin position="1106"/>
        <end position="1332"/>
    </location>
</feature>
<sequence>MSRRLFGTYREVDVVTITKKFPLSCSVRRKAGLMALALASLSTAVAPTKMQAGDFSLDWSVIDWPEGALGPFTYVLKDQYGFEIDTAIQAFGTFASYGPASSPNDDTIFGGNVESLILVADAPAGQANIGDATVSTSISFSSGGIGFPVDSLQISVVDIDASDNNNASDRCDFVTITGDNGNPTLATVAATPVVLVGPGVGSGGTGALAANQAQCIYVDGFGTSPSSPNDDTGTVVATFPNDTSTATVFYDESIGNVRPLFFGENPAARGGGFFSDADFNVPQTISLSRTVSPATGFAGDSVTYQYVVTNTGALPFNTNQDIIIEDDLLGTVTCPAISAPVAPGGTVTCTAPYTVTAADVLTGAVDSSATAGIGTIGQPFVSRLQSNPQTLALSTLLLPGQPGPQTCTPVSLLNKPRTQLAGSGSAASPTTNDVFLYEDVTTDSSGNAIDVIFQLTQISNAIDLRLSTSFEARMIPVDNGYVTYNIRLVQDGSATPANPQGTVIDQSRVNGLIFQQTDVDSRGASDDSSDVVGTIEPATAISFFNTAPLASFSSGGSAIAMDPAKTGNPLDWTDEPNETDFDNYVTYEFDTFTEGEFIHGYTGTSTNPATRGSGILLCAISNISANVVAEDDDYTASPVNTLAGGTAGEVMTNDTINGLPATPLNATIEVISPATPANAGDPVPVLETAGANAGRVVVPVGVPAGVYEIEYRLCDAITPDDCDRAKVTVSVFEGNGFDFGDAPVSYLTAPHSVPDIPTIYLGTVPPDAEFVAQSDAAATADDLLDTDDEESIVFPLLTQGTISTLDITVTGNGALQGWIDFNGNGLFEETLGERVAVDLRDDGTAFDNVAGDGVIQVDVAVPSDATTNTTFARFRYSSSTGLSPSAFAVDGEAEDYSLVIAAADFVDRGDAPASYGDPRNIIVNEIYLGAALPDSETVPQHSVEADADDFAGADDEDSIVSFPILEAGTTVSLTVQTHETLSAQLALGIPVTEGITNLQVWIDFDQNGIFDASEQVATDYRDGGTGDTDGVFNNQISLDIAVPNNIVSGYSYARLRWSTSSGFAADPFDGLNFDGEVEDYRVVLSAGAVPFTCDGTLYRIARVDSQLQRLVFTEDGSGGHTIDVTNIGSPAGVAYNGGWGYNAIDGLFYGVREFERDLVQLDSLGRFNVVAALPLSAATGYNSGDILSNGVMIYQVQNTNDFQLLDISDPLNPIDLGRVTLTSSVDPFDIAFNPNDGMIYGVNHVTNRLFYFDPAGGAAGTRTPVEFGPAVWTADYGAIWFDFYGRMYVNQNISNEMYEVDVGIAGNGSAERQLISVLSISEEFRNDGAGCPSRLGPLPPEGALAGTVYEDTNGSGAFEIGETGIPNISVDVYNDNGTPGTTVDDTLVTSVVSTADGSYLVENLSAQFTYRIEVEENDADLPPGYTSATPNPLSGIRVTAGSTRGGLDFGFIAGLADLSIIKTVELAADGSTITSALAGTELDFVLAVTNDGPAAVAGVLVNDILPSGFAYVSDDAAAQGDTYDPATGLWTVGSVAIGATETLKIRVTMLATGNHTNVAEITASSVEDPDSDPGVGIVTDDLNDGIADDDEASVTVVLDTGERLLSGTVFLDNGINSGTPHDAVPNGAEVGTQSAVLSILDGSGSLIANPTIAADGSWAYGLDGAYTGPLTVTVTPLPGLIAVSENTTGLPSLVNSDPHDGRYTFTPDANSNYAGLDLGLVKAPTLTRDQEASVESGQVVALRHEYTAFTSGTVDFSYANPAMSPANSFSATLYRDLGCDATPDTVITAPISVSTGDRVCLVSRVTANSGIGAGSAYTYDIIASTLLTNTTVVSTSKNTDRVVAGGGEGRLELSKTVRNITQNTPEGASNGGAIGDILQYRIYLSNPSDTVATDVIIYDKTPSYTALASPIASPTTLGNGLICVVSEPTNNVAGYAGSLRWDCTGVYEPGEADSVSFDVTISP</sequence>
<dbReference type="Pfam" id="PF20009">
    <property type="entry name" value="GEVED"/>
    <property type="match status" value="2"/>
</dbReference>
<dbReference type="InterPro" id="IPR051172">
    <property type="entry name" value="Chlamydia_OmcB"/>
</dbReference>